<dbReference type="GO" id="GO:0016747">
    <property type="term" value="F:acyltransferase activity, transferring groups other than amino-acyl groups"/>
    <property type="evidence" value="ECO:0007669"/>
    <property type="project" value="InterPro"/>
</dbReference>
<accession>A0A8G0PDP0</accession>
<proteinExistence type="predicted"/>
<dbReference type="InterPro" id="IPR000182">
    <property type="entry name" value="GNAT_dom"/>
</dbReference>
<dbReference type="Pfam" id="PF13508">
    <property type="entry name" value="Acetyltransf_7"/>
    <property type="match status" value="1"/>
</dbReference>
<evidence type="ECO:0000259" key="1">
    <source>
        <dbReference type="PROSITE" id="PS51186"/>
    </source>
</evidence>
<dbReference type="CDD" id="cd04301">
    <property type="entry name" value="NAT_SF"/>
    <property type="match status" value="1"/>
</dbReference>
<dbReference type="PANTHER" id="PTHR42791:SF14">
    <property type="entry name" value="N-ACETYLTRANSFERASE DOMAIN-CONTAINING PROTEIN"/>
    <property type="match status" value="1"/>
</dbReference>
<dbReference type="InterPro" id="IPR016181">
    <property type="entry name" value="Acyl_CoA_acyltransferase"/>
</dbReference>
<gene>
    <name evidence="2" type="ORF">H0G86_002692</name>
</gene>
<keyword evidence="3" id="KW-1185">Reference proteome</keyword>
<organism evidence="2 3">
    <name type="scientific">Trichoderma simmonsii</name>
    <dbReference type="NCBI Taxonomy" id="1491479"/>
    <lineage>
        <taxon>Eukaryota</taxon>
        <taxon>Fungi</taxon>
        <taxon>Dikarya</taxon>
        <taxon>Ascomycota</taxon>
        <taxon>Pezizomycotina</taxon>
        <taxon>Sordariomycetes</taxon>
        <taxon>Hypocreomycetidae</taxon>
        <taxon>Hypocreales</taxon>
        <taxon>Hypocreaceae</taxon>
        <taxon>Trichoderma</taxon>
    </lineage>
</organism>
<sequence>MQKGSDTSAMFRTEVLPVTDKGDLEKIVDIEERAFGAASPLLRLIYPISPSPSSAILRSSKIARHEHVWQSDPTVHYIKGVTYETSSEGVTSERIIGAAVYNTYESSHTASERNPWPHNSDEVPEGANAPLCLHYFGTLTKARLDFTNGQPHAFLENLAVDPSFQRRGVGTKLLEFMISDIAARYADKGLHNVGCWLDSSPSGLKMYQNLGWEEVDSKSFDLEPWGGAKGQVHKNVHMLKSISISKS</sequence>
<dbReference type="Gene3D" id="3.40.630.30">
    <property type="match status" value="1"/>
</dbReference>
<reference evidence="2 3" key="1">
    <citation type="journal article" date="2021" name="BMC Genomics">
        <title>Telomere-to-telomere genome assembly of asparaginase-producing Trichoderma simmonsii.</title>
        <authorList>
            <person name="Chung D."/>
            <person name="Kwon Y.M."/>
            <person name="Yang Y."/>
        </authorList>
    </citation>
    <scope>NUCLEOTIDE SEQUENCE [LARGE SCALE GENOMIC DNA]</scope>
    <source>
        <strain evidence="2 3">GH-Sj1</strain>
    </source>
</reference>
<evidence type="ECO:0000313" key="2">
    <source>
        <dbReference type="EMBL" id="QYS95399.1"/>
    </source>
</evidence>
<feature type="domain" description="N-acetyltransferase" evidence="1">
    <location>
        <begin position="81"/>
        <end position="243"/>
    </location>
</feature>
<evidence type="ECO:0000313" key="3">
    <source>
        <dbReference type="Proteomes" id="UP000826661"/>
    </source>
</evidence>
<dbReference type="InterPro" id="IPR052523">
    <property type="entry name" value="Trichothecene_AcTrans"/>
</dbReference>
<dbReference type="AlphaFoldDB" id="A0A8G0PDP0"/>
<dbReference type="PROSITE" id="PS51186">
    <property type="entry name" value="GNAT"/>
    <property type="match status" value="1"/>
</dbReference>
<dbReference type="EMBL" id="CP075865">
    <property type="protein sequence ID" value="QYS95399.1"/>
    <property type="molecule type" value="Genomic_DNA"/>
</dbReference>
<dbReference type="PANTHER" id="PTHR42791">
    <property type="entry name" value="GNAT FAMILY ACETYLTRANSFERASE"/>
    <property type="match status" value="1"/>
</dbReference>
<dbReference type="SUPFAM" id="SSF55729">
    <property type="entry name" value="Acyl-CoA N-acyltransferases (Nat)"/>
    <property type="match status" value="1"/>
</dbReference>
<dbReference type="Proteomes" id="UP000826661">
    <property type="component" value="Chromosome II"/>
</dbReference>
<protein>
    <submittedName>
        <fullName evidence="2">N-acetyltransferase domain-containing protein</fullName>
    </submittedName>
</protein>
<name>A0A8G0PDP0_9HYPO</name>